<dbReference type="PANTHER" id="PTHR43575">
    <property type="entry name" value="PROTEIN ABCI7, CHLOROPLASTIC"/>
    <property type="match status" value="1"/>
</dbReference>
<evidence type="ECO:0000256" key="1">
    <source>
        <dbReference type="ARBA" id="ARBA00043967"/>
    </source>
</evidence>
<sequence length="394" mass="41853">MAEAQNIPVGSTTAGQIAVAAESTVATRMSAPPSFDVADFPVPHGREEEWRFTPLERLRGLHDGTAVATGDGVTIGIEAPEGVIVETVGRDDARLGKAGTPVDRIAAQAYSAFEKAGVVTVPKEAVLTEPIRIAVHGEGGVAYGHQVVELGAFAEAVVVIDHTGDAVLAANVDYILGDGAKLTVVSVQDWDDKAVHVGQHNALIGRDATFKSFVVTFGGDVVRLHPRVAYAGTGGEAELFGLYFTDSGQHQEHRLLVDHNTPHCKSNVAYKGALQGDGAHAVWIGDVLIEAKAEGTDTYEMNRNLVLTDGARVDSVPNLEIETGEIVGAGHASATGRFDDEQLFYLMARGIPEHEARRLVVRGFFAGLVQQIGVEDIEERLIAKIEEELEASVA</sequence>
<evidence type="ECO:0000313" key="3">
    <source>
        <dbReference type="EMBL" id="GGN68480.1"/>
    </source>
</evidence>
<protein>
    <submittedName>
        <fullName evidence="3">Fe-S cluster assembly protein SufD</fullName>
    </submittedName>
</protein>
<proteinExistence type="inferred from homology"/>
<name>A0A917Y5N2_9ACTN</name>
<comment type="caution">
    <text evidence="3">The sequence shown here is derived from an EMBL/GenBank/DDBJ whole genome shotgun (WGS) entry which is preliminary data.</text>
</comment>
<dbReference type="Proteomes" id="UP000600365">
    <property type="component" value="Unassembled WGS sequence"/>
</dbReference>
<dbReference type="NCBIfam" id="TIGR01981">
    <property type="entry name" value="sufD"/>
    <property type="match status" value="1"/>
</dbReference>
<dbReference type="Pfam" id="PF01458">
    <property type="entry name" value="SUFBD_core"/>
    <property type="match status" value="1"/>
</dbReference>
<dbReference type="RefSeq" id="WP_189187548.1">
    <property type="nucleotide sequence ID" value="NZ_BMMM01000007.1"/>
</dbReference>
<feature type="domain" description="SUF system FeS cluster assembly SufBD core" evidence="2">
    <location>
        <begin position="137"/>
        <end position="364"/>
    </location>
</feature>
<organism evidence="3 4">
    <name type="scientific">Streptomyces albiflavescens</name>
    <dbReference type="NCBI Taxonomy" id="1623582"/>
    <lineage>
        <taxon>Bacteria</taxon>
        <taxon>Bacillati</taxon>
        <taxon>Actinomycetota</taxon>
        <taxon>Actinomycetes</taxon>
        <taxon>Kitasatosporales</taxon>
        <taxon>Streptomycetaceae</taxon>
        <taxon>Streptomyces</taxon>
    </lineage>
</organism>
<reference evidence="3 4" key="1">
    <citation type="journal article" date="2014" name="Int. J. Syst. Evol. Microbiol.">
        <title>Complete genome sequence of Corynebacterium casei LMG S-19264T (=DSM 44701T), isolated from a smear-ripened cheese.</title>
        <authorList>
            <consortium name="US DOE Joint Genome Institute (JGI-PGF)"/>
            <person name="Walter F."/>
            <person name="Albersmeier A."/>
            <person name="Kalinowski J."/>
            <person name="Ruckert C."/>
        </authorList>
    </citation>
    <scope>NUCLEOTIDE SEQUENCE [LARGE SCALE GENOMIC DNA]</scope>
    <source>
        <strain evidence="3 4">CGMCC 4.7111</strain>
    </source>
</reference>
<dbReference type="InterPro" id="IPR055346">
    <property type="entry name" value="Fe-S_cluster_assembly_SufBD"/>
</dbReference>
<gene>
    <name evidence="3" type="ORF">GCM10011579_041920</name>
</gene>
<comment type="similarity">
    <text evidence="1">Belongs to the iron-sulfur cluster assembly SufBD family.</text>
</comment>
<dbReference type="GO" id="GO:0016226">
    <property type="term" value="P:iron-sulfur cluster assembly"/>
    <property type="evidence" value="ECO:0007669"/>
    <property type="project" value="InterPro"/>
</dbReference>
<dbReference type="SUPFAM" id="SSF101960">
    <property type="entry name" value="Stabilizer of iron transporter SufD"/>
    <property type="match status" value="1"/>
</dbReference>
<evidence type="ECO:0000259" key="2">
    <source>
        <dbReference type="Pfam" id="PF01458"/>
    </source>
</evidence>
<evidence type="ECO:0000313" key="4">
    <source>
        <dbReference type="Proteomes" id="UP000600365"/>
    </source>
</evidence>
<dbReference type="InterPro" id="IPR037284">
    <property type="entry name" value="SUF_FeS_clus_asmbl_SufBD_sf"/>
</dbReference>
<dbReference type="EMBL" id="BMMM01000007">
    <property type="protein sequence ID" value="GGN68480.1"/>
    <property type="molecule type" value="Genomic_DNA"/>
</dbReference>
<dbReference type="AlphaFoldDB" id="A0A917Y5N2"/>
<dbReference type="PANTHER" id="PTHR43575:SF1">
    <property type="entry name" value="PROTEIN ABCI7, CHLOROPLASTIC"/>
    <property type="match status" value="1"/>
</dbReference>
<dbReference type="InterPro" id="IPR011542">
    <property type="entry name" value="SUF_FeS_clus_asmbl_SufD"/>
</dbReference>
<dbReference type="InterPro" id="IPR000825">
    <property type="entry name" value="SUF_FeS_clus_asmbl_SufBD_core"/>
</dbReference>
<accession>A0A917Y5N2</accession>
<keyword evidence="4" id="KW-1185">Reference proteome</keyword>